<evidence type="ECO:0000313" key="1">
    <source>
        <dbReference type="EMBL" id="KAF1941500.1"/>
    </source>
</evidence>
<gene>
    <name evidence="1" type="ORF">EJ02DRAFT_444794</name>
</gene>
<dbReference type="AlphaFoldDB" id="A0A6A5SP61"/>
<dbReference type="OrthoDB" id="6105938at2759"/>
<protein>
    <submittedName>
        <fullName evidence="1">Uncharacterized protein</fullName>
    </submittedName>
</protein>
<accession>A0A6A5SP61</accession>
<evidence type="ECO:0000313" key="2">
    <source>
        <dbReference type="Proteomes" id="UP000800038"/>
    </source>
</evidence>
<reference evidence="1" key="1">
    <citation type="journal article" date="2020" name="Stud. Mycol.">
        <title>101 Dothideomycetes genomes: a test case for predicting lifestyles and emergence of pathogens.</title>
        <authorList>
            <person name="Haridas S."/>
            <person name="Albert R."/>
            <person name="Binder M."/>
            <person name="Bloem J."/>
            <person name="Labutti K."/>
            <person name="Salamov A."/>
            <person name="Andreopoulos B."/>
            <person name="Baker S."/>
            <person name="Barry K."/>
            <person name="Bills G."/>
            <person name="Bluhm B."/>
            <person name="Cannon C."/>
            <person name="Castanera R."/>
            <person name="Culley D."/>
            <person name="Daum C."/>
            <person name="Ezra D."/>
            <person name="Gonzalez J."/>
            <person name="Henrissat B."/>
            <person name="Kuo A."/>
            <person name="Liang C."/>
            <person name="Lipzen A."/>
            <person name="Lutzoni F."/>
            <person name="Magnuson J."/>
            <person name="Mondo S."/>
            <person name="Nolan M."/>
            <person name="Ohm R."/>
            <person name="Pangilinan J."/>
            <person name="Park H.-J."/>
            <person name="Ramirez L."/>
            <person name="Alfaro M."/>
            <person name="Sun H."/>
            <person name="Tritt A."/>
            <person name="Yoshinaga Y."/>
            <person name="Zwiers L.-H."/>
            <person name="Turgeon B."/>
            <person name="Goodwin S."/>
            <person name="Spatafora J."/>
            <person name="Crous P."/>
            <person name="Grigoriev I."/>
        </authorList>
    </citation>
    <scope>NUCLEOTIDE SEQUENCE</scope>
    <source>
        <strain evidence="1">CBS 161.51</strain>
    </source>
</reference>
<dbReference type="Proteomes" id="UP000800038">
    <property type="component" value="Unassembled WGS sequence"/>
</dbReference>
<proteinExistence type="predicted"/>
<organism evidence="1 2">
    <name type="scientific">Clathrospora elynae</name>
    <dbReference type="NCBI Taxonomy" id="706981"/>
    <lineage>
        <taxon>Eukaryota</taxon>
        <taxon>Fungi</taxon>
        <taxon>Dikarya</taxon>
        <taxon>Ascomycota</taxon>
        <taxon>Pezizomycotina</taxon>
        <taxon>Dothideomycetes</taxon>
        <taxon>Pleosporomycetidae</taxon>
        <taxon>Pleosporales</taxon>
        <taxon>Diademaceae</taxon>
        <taxon>Clathrospora</taxon>
    </lineage>
</organism>
<sequence length="183" mass="21308">MPLRPSHDICPNTGCRLQYASWVDLKYHCWESGCRIVCNGCGRREILYPNDGERYWQHVRVENICTKSERHFTTPSNLTHHELTHRKPIFACLDYQRNFTLYGGMIIHLESGVCPSQIGELDLAESAALCYQCARFTLWLQRALGTAWAIWDLFMHVEFPACSQTLDDGIIRKLRVWPRNRHG</sequence>
<keyword evidence="2" id="KW-1185">Reference proteome</keyword>
<name>A0A6A5SP61_9PLEO</name>
<dbReference type="EMBL" id="ML976047">
    <property type="protein sequence ID" value="KAF1941500.1"/>
    <property type="molecule type" value="Genomic_DNA"/>
</dbReference>